<evidence type="ECO:0000256" key="1">
    <source>
        <dbReference type="SAM" id="MobiDB-lite"/>
    </source>
</evidence>
<dbReference type="AlphaFoldDB" id="A0A317X016"/>
<proteinExistence type="predicted"/>
<keyword evidence="3" id="KW-1185">Reference proteome</keyword>
<organism evidence="2 3">
    <name type="scientific">Aspergillus sclerotioniger CBS 115572</name>
    <dbReference type="NCBI Taxonomy" id="1450535"/>
    <lineage>
        <taxon>Eukaryota</taxon>
        <taxon>Fungi</taxon>
        <taxon>Dikarya</taxon>
        <taxon>Ascomycota</taxon>
        <taxon>Pezizomycotina</taxon>
        <taxon>Eurotiomycetes</taxon>
        <taxon>Eurotiomycetidae</taxon>
        <taxon>Eurotiales</taxon>
        <taxon>Aspergillaceae</taxon>
        <taxon>Aspergillus</taxon>
        <taxon>Aspergillus subgen. Circumdati</taxon>
    </lineage>
</organism>
<dbReference type="OrthoDB" id="10499854at2759"/>
<feature type="compositionally biased region" description="Polar residues" evidence="1">
    <location>
        <begin position="27"/>
        <end position="39"/>
    </location>
</feature>
<accession>A0A317X016</accession>
<dbReference type="EMBL" id="MSFK01000009">
    <property type="protein sequence ID" value="PWY91615.1"/>
    <property type="molecule type" value="Genomic_DNA"/>
</dbReference>
<feature type="region of interest" description="Disordered" evidence="1">
    <location>
        <begin position="1"/>
        <end position="82"/>
    </location>
</feature>
<reference evidence="2 3" key="1">
    <citation type="submission" date="2016-12" db="EMBL/GenBank/DDBJ databases">
        <title>The genomes of Aspergillus section Nigri reveals drivers in fungal speciation.</title>
        <authorList>
            <consortium name="DOE Joint Genome Institute"/>
            <person name="Vesth T.C."/>
            <person name="Nybo J."/>
            <person name="Theobald S."/>
            <person name="Brandl J."/>
            <person name="Frisvad J.C."/>
            <person name="Nielsen K.F."/>
            <person name="Lyhne E.K."/>
            <person name="Kogle M.E."/>
            <person name="Kuo A."/>
            <person name="Riley R."/>
            <person name="Clum A."/>
            <person name="Nolan M."/>
            <person name="Lipzen A."/>
            <person name="Salamov A."/>
            <person name="Henrissat B."/>
            <person name="Wiebenga A."/>
            <person name="De Vries R.P."/>
            <person name="Grigoriev I.V."/>
            <person name="Mortensen U.H."/>
            <person name="Andersen M.R."/>
            <person name="Baker S.E."/>
        </authorList>
    </citation>
    <scope>NUCLEOTIDE SEQUENCE [LARGE SCALE GENOMIC DNA]</scope>
    <source>
        <strain evidence="2 3">CBS 115572</strain>
    </source>
</reference>
<dbReference type="Proteomes" id="UP000246702">
    <property type="component" value="Unassembled WGS sequence"/>
</dbReference>
<comment type="caution">
    <text evidence="2">The sequence shown here is derived from an EMBL/GenBank/DDBJ whole genome shotgun (WGS) entry which is preliminary data.</text>
</comment>
<protein>
    <submittedName>
        <fullName evidence="2">Uncharacterized protein</fullName>
    </submittedName>
</protein>
<gene>
    <name evidence="2" type="ORF">BO94DRAFT_544972</name>
</gene>
<evidence type="ECO:0000313" key="2">
    <source>
        <dbReference type="EMBL" id="PWY91615.1"/>
    </source>
</evidence>
<dbReference type="RefSeq" id="XP_025469343.1">
    <property type="nucleotide sequence ID" value="XM_025613207.1"/>
</dbReference>
<feature type="compositionally biased region" description="Polar residues" evidence="1">
    <location>
        <begin position="8"/>
        <end position="20"/>
    </location>
</feature>
<dbReference type="GeneID" id="37115350"/>
<evidence type="ECO:0000313" key="3">
    <source>
        <dbReference type="Proteomes" id="UP000246702"/>
    </source>
</evidence>
<name>A0A317X016_9EURO</name>
<sequence length="193" mass="21746">MPSPQNQPPHNDQPGSTTRYSLCHLSIETQPQPSSSMVMTMTKPRHPPSTDPIFSQGEPPSPPPDTPRPFHTVATDPDPELPVAESFDDHWADELLQSGWLVEDKTAIEEGYYPSPPATVTKIVSSGVKRKARVSVHVPSTPTPMRMLERVVSQRVIGKSERRKRQRMVAVEVSRPRGFNPEEYEELQMDEMR</sequence>